<comment type="caution">
    <text evidence="2">The sequence shown here is derived from an EMBL/GenBank/DDBJ whole genome shotgun (WGS) entry which is preliminary data.</text>
</comment>
<feature type="chain" id="PRO_5047541704" evidence="1">
    <location>
        <begin position="22"/>
        <end position="362"/>
    </location>
</feature>
<keyword evidence="3" id="KW-1185">Reference proteome</keyword>
<keyword evidence="1" id="KW-0732">Signal</keyword>
<dbReference type="EMBL" id="JBHUHT010000017">
    <property type="protein sequence ID" value="MFD2097328.1"/>
    <property type="molecule type" value="Genomic_DNA"/>
</dbReference>
<evidence type="ECO:0000313" key="2">
    <source>
        <dbReference type="EMBL" id="MFD2097328.1"/>
    </source>
</evidence>
<dbReference type="SUPFAM" id="SSF75011">
    <property type="entry name" value="3-carboxy-cis,cis-mucoante lactonizing enzyme"/>
    <property type="match status" value="1"/>
</dbReference>
<dbReference type="Gene3D" id="2.130.10.10">
    <property type="entry name" value="YVTN repeat-like/Quinoprotein amine dehydrogenase"/>
    <property type="match status" value="1"/>
</dbReference>
<evidence type="ECO:0000256" key="1">
    <source>
        <dbReference type="SAM" id="SignalP"/>
    </source>
</evidence>
<gene>
    <name evidence="2" type="ORF">ACFSJ3_15125</name>
</gene>
<evidence type="ECO:0000313" key="3">
    <source>
        <dbReference type="Proteomes" id="UP001597380"/>
    </source>
</evidence>
<organism evidence="2 3">
    <name type="scientific">Corallincola platygyrae</name>
    <dbReference type="NCBI Taxonomy" id="1193278"/>
    <lineage>
        <taxon>Bacteria</taxon>
        <taxon>Pseudomonadati</taxon>
        <taxon>Pseudomonadota</taxon>
        <taxon>Gammaproteobacteria</taxon>
        <taxon>Alteromonadales</taxon>
        <taxon>Psychromonadaceae</taxon>
        <taxon>Corallincola</taxon>
    </lineage>
</organism>
<sequence length="362" mass="41040">MKIVFYIVAIVLLINTRSAWADFPKEEQVGCLKEISWVQGKPLFIHNNQYVLLMDHHRGQKHKIYVVDIRDITQPKISDIISVTSNQKKANIREYKLNHAADKLYMTVQDSLLIYDVRNPENIHQLSSTKFMEPLAFAITADDKYLYASGCYKNKRCDGLSLFGIEGDTLTFIKELDGVKHPSQIVISPDGNKLAYGSILDSPLILTDISDKQKITRLDNTTKPFYNRGSWKTSANFKEGRFSADSRYLYIASGQSGLLVFDTNKNTLNKVQQTSGRHWAALTNNTGFISSFDVLNDTIYLSGKSDEIKSEISSIKGFEHAYFWQGNSLAVATDGSIITLVDSYGERYDERCVKFIKILQEP</sequence>
<dbReference type="Proteomes" id="UP001597380">
    <property type="component" value="Unassembled WGS sequence"/>
</dbReference>
<protein>
    <submittedName>
        <fullName evidence="2">Uncharacterized protein</fullName>
    </submittedName>
</protein>
<feature type="signal peptide" evidence="1">
    <location>
        <begin position="1"/>
        <end position="21"/>
    </location>
</feature>
<dbReference type="InterPro" id="IPR015943">
    <property type="entry name" value="WD40/YVTN_repeat-like_dom_sf"/>
</dbReference>
<dbReference type="RefSeq" id="WP_345340489.1">
    <property type="nucleotide sequence ID" value="NZ_BAABLI010000015.1"/>
</dbReference>
<accession>A0ABW4XS66</accession>
<name>A0ABW4XS66_9GAMM</name>
<reference evidence="3" key="1">
    <citation type="journal article" date="2019" name="Int. J. Syst. Evol. Microbiol.">
        <title>The Global Catalogue of Microorganisms (GCM) 10K type strain sequencing project: providing services to taxonomists for standard genome sequencing and annotation.</title>
        <authorList>
            <consortium name="The Broad Institute Genomics Platform"/>
            <consortium name="The Broad Institute Genome Sequencing Center for Infectious Disease"/>
            <person name="Wu L."/>
            <person name="Ma J."/>
        </authorList>
    </citation>
    <scope>NUCLEOTIDE SEQUENCE [LARGE SCALE GENOMIC DNA]</scope>
    <source>
        <strain evidence="3">CGMCC 1.10992</strain>
    </source>
</reference>
<proteinExistence type="predicted"/>